<evidence type="ECO:0008006" key="3">
    <source>
        <dbReference type="Google" id="ProtNLM"/>
    </source>
</evidence>
<dbReference type="EMBL" id="JAIRBT010000001">
    <property type="protein sequence ID" value="MBZ6064687.1"/>
    <property type="molecule type" value="Genomic_DNA"/>
</dbReference>
<protein>
    <recommendedName>
        <fullName evidence="3">Phage protein</fullName>
    </recommendedName>
</protein>
<organism evidence="1 2">
    <name type="scientific">Aeromonas schubertii</name>
    <dbReference type="NCBI Taxonomy" id="652"/>
    <lineage>
        <taxon>Bacteria</taxon>
        <taxon>Pseudomonadati</taxon>
        <taxon>Pseudomonadota</taxon>
        <taxon>Gammaproteobacteria</taxon>
        <taxon>Aeromonadales</taxon>
        <taxon>Aeromonadaceae</taxon>
        <taxon>Aeromonas</taxon>
    </lineage>
</organism>
<name>A0ABS7V6I1_9GAMM</name>
<comment type="caution">
    <text evidence="1">The sequence shown here is derived from an EMBL/GenBank/DDBJ whole genome shotgun (WGS) entry which is preliminary data.</text>
</comment>
<dbReference type="RefSeq" id="WP_224161734.1">
    <property type="nucleotide sequence ID" value="NZ_JAIRBT010000001.1"/>
</dbReference>
<reference evidence="1 2" key="1">
    <citation type="submission" date="2021-09" db="EMBL/GenBank/DDBJ databases">
        <title>Aeromonas schubertii isolated from Asian sea bass.</title>
        <authorList>
            <person name="Pinpimai K."/>
        </authorList>
    </citation>
    <scope>NUCLEOTIDE SEQUENCE [LARGE SCALE GENOMIC DNA]</scope>
    <source>
        <strain evidence="1 2">CHULA2021a</strain>
    </source>
</reference>
<accession>A0ABS7V6I1</accession>
<keyword evidence="2" id="KW-1185">Reference proteome</keyword>
<sequence>MQQQLTKIAIPDDVPFSSLRLGRDADGAVSFDWSPIERICEASGVPVEMFRDGPESNVADLITTWYQAHRQNGGAPDPVADDLIAEVLAEEAAGQNFSHAPGRA</sequence>
<proteinExistence type="predicted"/>
<evidence type="ECO:0000313" key="2">
    <source>
        <dbReference type="Proteomes" id="UP000774958"/>
    </source>
</evidence>
<gene>
    <name evidence="1" type="ORF">LA374_00445</name>
</gene>
<evidence type="ECO:0000313" key="1">
    <source>
        <dbReference type="EMBL" id="MBZ6064687.1"/>
    </source>
</evidence>
<dbReference type="Proteomes" id="UP000774958">
    <property type="component" value="Unassembled WGS sequence"/>
</dbReference>